<feature type="transmembrane region" description="Helical" evidence="1">
    <location>
        <begin position="36"/>
        <end position="60"/>
    </location>
</feature>
<dbReference type="GO" id="GO:0016747">
    <property type="term" value="F:acyltransferase activity, transferring groups other than amino-acyl groups"/>
    <property type="evidence" value="ECO:0007669"/>
    <property type="project" value="InterPro"/>
</dbReference>
<accession>A0A381N5A4</accession>
<organism evidence="3">
    <name type="scientific">marine metagenome</name>
    <dbReference type="NCBI Taxonomy" id="408172"/>
    <lineage>
        <taxon>unclassified sequences</taxon>
        <taxon>metagenomes</taxon>
        <taxon>ecological metagenomes</taxon>
    </lineage>
</organism>
<evidence type="ECO:0000259" key="2">
    <source>
        <dbReference type="Pfam" id="PF01757"/>
    </source>
</evidence>
<name>A0A381N5A4_9ZZZZ</name>
<keyword evidence="1" id="KW-1133">Transmembrane helix</keyword>
<evidence type="ECO:0000256" key="1">
    <source>
        <dbReference type="SAM" id="Phobius"/>
    </source>
</evidence>
<feature type="transmembrane region" description="Helical" evidence="1">
    <location>
        <begin position="253"/>
        <end position="272"/>
    </location>
</feature>
<gene>
    <name evidence="3" type="ORF">METZ01_LOCUS1682</name>
</gene>
<dbReference type="Pfam" id="PF01757">
    <property type="entry name" value="Acyl_transf_3"/>
    <property type="match status" value="1"/>
</dbReference>
<reference evidence="3" key="1">
    <citation type="submission" date="2018-05" db="EMBL/GenBank/DDBJ databases">
        <authorList>
            <person name="Lanie J.A."/>
            <person name="Ng W.-L."/>
            <person name="Kazmierczak K.M."/>
            <person name="Andrzejewski T.M."/>
            <person name="Davidsen T.M."/>
            <person name="Wayne K.J."/>
            <person name="Tettelin H."/>
            <person name="Glass J.I."/>
            <person name="Rusch D."/>
            <person name="Podicherti R."/>
            <person name="Tsui H.-C.T."/>
            <person name="Winkler M.E."/>
        </authorList>
    </citation>
    <scope>NUCLEOTIDE SEQUENCE</scope>
</reference>
<feature type="transmembrane region" description="Helical" evidence="1">
    <location>
        <begin position="307"/>
        <end position="326"/>
    </location>
</feature>
<protein>
    <recommendedName>
        <fullName evidence="2">Acyltransferase 3 domain-containing protein</fullName>
    </recommendedName>
</protein>
<feature type="transmembrane region" description="Helical" evidence="1">
    <location>
        <begin position="186"/>
        <end position="205"/>
    </location>
</feature>
<dbReference type="InterPro" id="IPR050879">
    <property type="entry name" value="Acyltransferase_3"/>
</dbReference>
<proteinExistence type="predicted"/>
<dbReference type="AlphaFoldDB" id="A0A381N5A4"/>
<feature type="transmembrane region" description="Helical" evidence="1">
    <location>
        <begin position="225"/>
        <end position="241"/>
    </location>
</feature>
<feature type="transmembrane region" description="Helical" evidence="1">
    <location>
        <begin position="12"/>
        <end position="30"/>
    </location>
</feature>
<dbReference type="EMBL" id="UINC01000088">
    <property type="protein sequence ID" value="SUZ48828.1"/>
    <property type="molecule type" value="Genomic_DNA"/>
</dbReference>
<feature type="domain" description="Acyltransferase 3" evidence="2">
    <location>
        <begin position="11"/>
        <end position="365"/>
    </location>
</feature>
<evidence type="ECO:0000313" key="3">
    <source>
        <dbReference type="EMBL" id="SUZ48828.1"/>
    </source>
</evidence>
<dbReference type="InterPro" id="IPR002656">
    <property type="entry name" value="Acyl_transf_3_dom"/>
</dbReference>
<feature type="transmembrane region" description="Helical" evidence="1">
    <location>
        <begin position="278"/>
        <end position="298"/>
    </location>
</feature>
<sequence length="381" mass="44703">MGLSHKKIPVLDAFRFFASVLVVLVHYEVIFGESVVYGTFATTAVSWFFIVSGFILSYTYPSLDSLQDYRRFYLHRIIRIYPVYFLAVVVSSLFVSLNYLTIGEEFFSEVNRPFELIHDLPEQKEVRFFTLSTLRHLVFAQSVGSVETLKLVFNGPLWSIVLEIYFYLAFPLLLLMIKPLTTMTRILVAFIMGYALQLLLIQVNLPEAESYDVINLNVPVYTNPFIRGIEFIFGMLLYKVFTFWDLRKVVGRLNWTPTIMTVLLYVIVVIYVHDNIPYQYSSFFLVVPFVTIMIYALLRLQWHPANYIVRYCTTLGGISYVLYSFHWPLMEIIQFYNLLPRMSSQFMQPVLVMLVLLVVSYLIYRFVEAPIRRVLYRKADQ</sequence>
<keyword evidence="1" id="KW-0812">Transmembrane</keyword>
<feature type="transmembrane region" description="Helical" evidence="1">
    <location>
        <begin position="81"/>
        <end position="102"/>
    </location>
</feature>
<feature type="transmembrane region" description="Helical" evidence="1">
    <location>
        <begin position="346"/>
        <end position="367"/>
    </location>
</feature>
<dbReference type="PANTHER" id="PTHR23028">
    <property type="entry name" value="ACETYLTRANSFERASE"/>
    <property type="match status" value="1"/>
</dbReference>
<feature type="transmembrane region" description="Helical" evidence="1">
    <location>
        <begin position="157"/>
        <end position="177"/>
    </location>
</feature>
<keyword evidence="1" id="KW-0472">Membrane</keyword>